<dbReference type="SUPFAM" id="SSF109998">
    <property type="entry name" value="Triger factor/SurA peptide-binding domain-like"/>
    <property type="match status" value="1"/>
</dbReference>
<dbReference type="RefSeq" id="WP_188338477.1">
    <property type="nucleotide sequence ID" value="NZ_CP061281.1"/>
</dbReference>
<sequence length="221" mass="23450">MHRRNSRRTALVLSAAALAATPFLTACGNEAHPGAAAVVGGQRITVSQLDARVTEVRDAQQAATRGDAQYSQAVAQSGPLTRSTLNAMVRTRVLHRAATDAGVTVTRAETQAKRAEYEKQVGGAEQLKAAFLQQFNIPPQRLTEAMRSEVEAGKLIEAIGADPQTPQGQAAFAKALADASKELGVSLNPRYGTWDAKGNKATDARVPWLNQVTKQAPTQPA</sequence>
<dbReference type="Pfam" id="PF13624">
    <property type="entry name" value="SurA_N_3"/>
    <property type="match status" value="1"/>
</dbReference>
<feature type="signal peptide" evidence="1">
    <location>
        <begin position="1"/>
        <end position="26"/>
    </location>
</feature>
<feature type="chain" id="PRO_5039194369" evidence="1">
    <location>
        <begin position="27"/>
        <end position="221"/>
    </location>
</feature>
<evidence type="ECO:0000313" key="3">
    <source>
        <dbReference type="Proteomes" id="UP000516428"/>
    </source>
</evidence>
<keyword evidence="1" id="KW-0732">Signal</keyword>
<dbReference type="Proteomes" id="UP000516428">
    <property type="component" value="Chromosome"/>
</dbReference>
<dbReference type="InterPro" id="IPR027304">
    <property type="entry name" value="Trigger_fact/SurA_dom_sf"/>
</dbReference>
<dbReference type="Gene3D" id="1.10.4030.10">
    <property type="entry name" value="Porin chaperone SurA, peptide-binding domain"/>
    <property type="match status" value="1"/>
</dbReference>
<evidence type="ECO:0000313" key="2">
    <source>
        <dbReference type="EMBL" id="QNS05787.1"/>
    </source>
</evidence>
<keyword evidence="3" id="KW-1185">Reference proteome</keyword>
<dbReference type="InterPro" id="IPR006311">
    <property type="entry name" value="TAT_signal"/>
</dbReference>
<dbReference type="KEGG" id="sxn:IAG42_20825"/>
<name>A0A7H1BAN2_9ACTN</name>
<dbReference type="PROSITE" id="PS51318">
    <property type="entry name" value="TAT"/>
    <property type="match status" value="1"/>
</dbReference>
<dbReference type="AlphaFoldDB" id="A0A7H1BAN2"/>
<dbReference type="EMBL" id="CP061281">
    <property type="protein sequence ID" value="QNS05787.1"/>
    <property type="molecule type" value="Genomic_DNA"/>
</dbReference>
<evidence type="ECO:0000256" key="1">
    <source>
        <dbReference type="SAM" id="SignalP"/>
    </source>
</evidence>
<accession>A0A7H1BAN2</accession>
<organism evidence="2 3">
    <name type="scientific">Streptomyces xanthii</name>
    <dbReference type="NCBI Taxonomy" id="2768069"/>
    <lineage>
        <taxon>Bacteria</taxon>
        <taxon>Bacillati</taxon>
        <taxon>Actinomycetota</taxon>
        <taxon>Actinomycetes</taxon>
        <taxon>Kitasatosporales</taxon>
        <taxon>Streptomycetaceae</taxon>
        <taxon>Streptomyces</taxon>
    </lineage>
</organism>
<reference evidence="2 3" key="1">
    <citation type="submission" date="2020-09" db="EMBL/GenBank/DDBJ databases">
        <title>A novel species.</title>
        <authorList>
            <person name="Gao J."/>
        </authorList>
    </citation>
    <scope>NUCLEOTIDE SEQUENCE [LARGE SCALE GENOMIC DNA]</scope>
    <source>
        <strain evidence="2 3">CRXT-Y-14</strain>
    </source>
</reference>
<proteinExistence type="predicted"/>
<protein>
    <submittedName>
        <fullName evidence="2">SurA N-terminal domain-containing protein</fullName>
    </submittedName>
</protein>
<gene>
    <name evidence="2" type="ORF">IAG42_20825</name>
</gene>
<dbReference type="PROSITE" id="PS51257">
    <property type="entry name" value="PROKAR_LIPOPROTEIN"/>
    <property type="match status" value="1"/>
</dbReference>